<organism evidence="1 2">
    <name type="scientific">Bauhinia variegata</name>
    <name type="common">Purple orchid tree</name>
    <name type="synonym">Phanera variegata</name>
    <dbReference type="NCBI Taxonomy" id="167791"/>
    <lineage>
        <taxon>Eukaryota</taxon>
        <taxon>Viridiplantae</taxon>
        <taxon>Streptophyta</taxon>
        <taxon>Embryophyta</taxon>
        <taxon>Tracheophyta</taxon>
        <taxon>Spermatophyta</taxon>
        <taxon>Magnoliopsida</taxon>
        <taxon>eudicotyledons</taxon>
        <taxon>Gunneridae</taxon>
        <taxon>Pentapetalae</taxon>
        <taxon>rosids</taxon>
        <taxon>fabids</taxon>
        <taxon>Fabales</taxon>
        <taxon>Fabaceae</taxon>
        <taxon>Cercidoideae</taxon>
        <taxon>Cercideae</taxon>
        <taxon>Bauhiniinae</taxon>
        <taxon>Bauhinia</taxon>
    </lineage>
</organism>
<evidence type="ECO:0000313" key="1">
    <source>
        <dbReference type="EMBL" id="KAI4327608.1"/>
    </source>
</evidence>
<dbReference type="Proteomes" id="UP000828941">
    <property type="component" value="Chromosome 8"/>
</dbReference>
<comment type="caution">
    <text evidence="1">The sequence shown here is derived from an EMBL/GenBank/DDBJ whole genome shotgun (WGS) entry which is preliminary data.</text>
</comment>
<sequence>MAVANRKVLLFVLCLALYAGTLCRGEDAPSPSNLEAKATEAKQGAQDMMHDAEGKAESWAGWAYGKVTESLGLKQDAPPQEVARDVISQTKAAAADSMSTTASDLKSDSTQQNLKEEAKDKYEAAKEMASETAGNVGAKMRQASTEL</sequence>
<protein>
    <submittedName>
        <fullName evidence="1">Uncharacterized protein</fullName>
    </submittedName>
</protein>
<dbReference type="EMBL" id="CM039433">
    <property type="protein sequence ID" value="KAI4327608.1"/>
    <property type="molecule type" value="Genomic_DNA"/>
</dbReference>
<gene>
    <name evidence="1" type="ORF">L6164_020047</name>
</gene>
<keyword evidence="2" id="KW-1185">Reference proteome</keyword>
<proteinExistence type="predicted"/>
<accession>A0ACB9MU69</accession>
<reference evidence="1 2" key="1">
    <citation type="journal article" date="2022" name="DNA Res.">
        <title>Chromosomal-level genome assembly of the orchid tree Bauhinia variegata (Leguminosae; Cercidoideae) supports the allotetraploid origin hypothesis of Bauhinia.</title>
        <authorList>
            <person name="Zhong Y."/>
            <person name="Chen Y."/>
            <person name="Zheng D."/>
            <person name="Pang J."/>
            <person name="Liu Y."/>
            <person name="Luo S."/>
            <person name="Meng S."/>
            <person name="Qian L."/>
            <person name="Wei D."/>
            <person name="Dai S."/>
            <person name="Zhou R."/>
        </authorList>
    </citation>
    <scope>NUCLEOTIDE SEQUENCE [LARGE SCALE GENOMIC DNA]</scope>
    <source>
        <strain evidence="1">BV-YZ2020</strain>
    </source>
</reference>
<name>A0ACB9MU69_BAUVA</name>
<evidence type="ECO:0000313" key="2">
    <source>
        <dbReference type="Proteomes" id="UP000828941"/>
    </source>
</evidence>